<evidence type="ECO:0008006" key="4">
    <source>
        <dbReference type="Google" id="ProtNLM"/>
    </source>
</evidence>
<feature type="compositionally biased region" description="Basic and acidic residues" evidence="1">
    <location>
        <begin position="347"/>
        <end position="370"/>
    </location>
</feature>
<evidence type="ECO:0000256" key="1">
    <source>
        <dbReference type="SAM" id="MobiDB-lite"/>
    </source>
</evidence>
<feature type="compositionally biased region" description="Basic residues" evidence="1">
    <location>
        <begin position="1"/>
        <end position="16"/>
    </location>
</feature>
<feature type="region of interest" description="Disordered" evidence="1">
    <location>
        <begin position="199"/>
        <end position="239"/>
    </location>
</feature>
<dbReference type="PANTHER" id="PTHR14817">
    <property type="entry name" value="COILED-COIL DOMAIN-CONTAINING PROTEIN 15"/>
    <property type="match status" value="1"/>
</dbReference>
<sequence>MSLSAKKKGISNKRHTSKDTKQASHGVQRKHIDFRILAERNPSTMSVGAWVESVHEWQEHPNDLAVHTEELQTEILRKKELDLLKFQDAVRRRVSQQSQIRQKQQLQRSYETVEQDGRVLQQSSAAAQRLSPRRGPQLPCQPGELAICSPRARWVRAQEVDASSDAHTNQQSPQVSKVVKLVRHRLAACQTVKEGDEVSELPGGLWKVSPTRDKQRPHNSRAEEEDEENNTNSEEDEEISLMGQHDHPLCLQNRSSSKENKVKSVSFQNTEACERLLRGAYPTGPHPGFSTDYRASKVLWPYQDQEELKKQRQSQFLTYRRLFMDIEREQVKEHQRHRKHLRRIARIKADKERQRQEEEQKLERLKQQEEERDALAEREHLILERLRLEEEERAKTVKSKEKAQKSREATRYIEALRAQMRERITQEKVDLPALCCCGDSFWDSHPDNCANNCVFYKNPKAYAQALQSVLLSCDQREGNASHHASTRQVATRYAQSPKK</sequence>
<feature type="compositionally biased region" description="Acidic residues" evidence="1">
    <location>
        <begin position="223"/>
        <end position="239"/>
    </location>
</feature>
<dbReference type="GO" id="GO:0005813">
    <property type="term" value="C:centrosome"/>
    <property type="evidence" value="ECO:0007669"/>
    <property type="project" value="TreeGrafter"/>
</dbReference>
<dbReference type="PANTHER" id="PTHR14817:SF2">
    <property type="entry name" value="COILED-COIL DOMAIN-CONTAINING PROTEIN 15"/>
    <property type="match status" value="1"/>
</dbReference>
<accession>A0AAV6HEH9</accession>
<comment type="caution">
    <text evidence="2">The sequence shown here is derived from an EMBL/GenBank/DDBJ whole genome shotgun (WGS) entry which is preliminary data.</text>
</comment>
<gene>
    <name evidence="2" type="ORF">AALO_G00020980</name>
</gene>
<evidence type="ECO:0000313" key="3">
    <source>
        <dbReference type="Proteomes" id="UP000823561"/>
    </source>
</evidence>
<name>A0AAV6HEH9_9TELE</name>
<keyword evidence="3" id="KW-1185">Reference proteome</keyword>
<evidence type="ECO:0000313" key="2">
    <source>
        <dbReference type="EMBL" id="KAG5283916.1"/>
    </source>
</evidence>
<dbReference type="InterPro" id="IPR037693">
    <property type="entry name" value="CCDC15"/>
</dbReference>
<proteinExistence type="predicted"/>
<feature type="compositionally biased region" description="Basic and acidic residues" evidence="1">
    <location>
        <begin position="210"/>
        <end position="222"/>
    </location>
</feature>
<feature type="region of interest" description="Disordered" evidence="1">
    <location>
        <begin position="346"/>
        <end position="370"/>
    </location>
</feature>
<reference evidence="2" key="1">
    <citation type="submission" date="2020-10" db="EMBL/GenBank/DDBJ databases">
        <title>Chromosome-scale genome assembly of the Allis shad, Alosa alosa.</title>
        <authorList>
            <person name="Margot Z."/>
            <person name="Christophe K."/>
            <person name="Cabau C."/>
            <person name="Louis A."/>
            <person name="Berthelot C."/>
            <person name="Parey E."/>
            <person name="Roest Crollius H."/>
            <person name="Montfort J."/>
            <person name="Robinson-Rechavi M."/>
            <person name="Bucao C."/>
            <person name="Bouchez O."/>
            <person name="Gislard M."/>
            <person name="Lluch J."/>
            <person name="Milhes M."/>
            <person name="Lampietro C."/>
            <person name="Lopez Roques C."/>
            <person name="Donnadieu C."/>
            <person name="Braasch I."/>
            <person name="Desvignes T."/>
            <person name="Postlethwait J."/>
            <person name="Bobe J."/>
            <person name="Guiguen Y."/>
        </authorList>
    </citation>
    <scope>NUCLEOTIDE SEQUENCE</scope>
    <source>
        <strain evidence="2">M-15738</strain>
        <tissue evidence="2">Blood</tissue>
    </source>
</reference>
<organism evidence="2 3">
    <name type="scientific">Alosa alosa</name>
    <name type="common">allis shad</name>
    <dbReference type="NCBI Taxonomy" id="278164"/>
    <lineage>
        <taxon>Eukaryota</taxon>
        <taxon>Metazoa</taxon>
        <taxon>Chordata</taxon>
        <taxon>Craniata</taxon>
        <taxon>Vertebrata</taxon>
        <taxon>Euteleostomi</taxon>
        <taxon>Actinopterygii</taxon>
        <taxon>Neopterygii</taxon>
        <taxon>Teleostei</taxon>
        <taxon>Clupei</taxon>
        <taxon>Clupeiformes</taxon>
        <taxon>Clupeoidei</taxon>
        <taxon>Clupeidae</taxon>
        <taxon>Alosa</taxon>
    </lineage>
</organism>
<feature type="region of interest" description="Disordered" evidence="1">
    <location>
        <begin position="1"/>
        <end position="33"/>
    </location>
</feature>
<dbReference type="EMBL" id="JADWDJ010000002">
    <property type="protein sequence ID" value="KAG5283916.1"/>
    <property type="molecule type" value="Genomic_DNA"/>
</dbReference>
<dbReference type="Proteomes" id="UP000823561">
    <property type="component" value="Chromosome 2"/>
</dbReference>
<dbReference type="AlphaFoldDB" id="A0AAV6HEH9"/>
<protein>
    <recommendedName>
        <fullName evidence="4">Coiled-coil domain-containing protein 15</fullName>
    </recommendedName>
</protein>